<dbReference type="AlphaFoldDB" id="A0AAW1PM01"/>
<dbReference type="InterPro" id="IPR001727">
    <property type="entry name" value="GDT1-like"/>
</dbReference>
<evidence type="ECO:0000256" key="1">
    <source>
        <dbReference type="ARBA" id="ARBA00004141"/>
    </source>
</evidence>
<dbReference type="GO" id="GO:0032468">
    <property type="term" value="P:Golgi calcium ion homeostasis"/>
    <property type="evidence" value="ECO:0007669"/>
    <property type="project" value="TreeGrafter"/>
</dbReference>
<dbReference type="GO" id="GO:0005384">
    <property type="term" value="F:manganese ion transmembrane transporter activity"/>
    <property type="evidence" value="ECO:0007669"/>
    <property type="project" value="TreeGrafter"/>
</dbReference>
<dbReference type="Proteomes" id="UP001465755">
    <property type="component" value="Unassembled WGS sequence"/>
</dbReference>
<comment type="caution">
    <text evidence="6">Lacks conserved residue(s) required for the propagation of feature annotation.</text>
</comment>
<keyword evidence="5 6" id="KW-0472">Membrane</keyword>
<evidence type="ECO:0000256" key="4">
    <source>
        <dbReference type="ARBA" id="ARBA00022989"/>
    </source>
</evidence>
<dbReference type="GO" id="GO:0016020">
    <property type="term" value="C:membrane"/>
    <property type="evidence" value="ECO:0007669"/>
    <property type="project" value="UniProtKB-SubCell"/>
</dbReference>
<organism evidence="7 8">
    <name type="scientific">Symbiochloris irregularis</name>
    <dbReference type="NCBI Taxonomy" id="706552"/>
    <lineage>
        <taxon>Eukaryota</taxon>
        <taxon>Viridiplantae</taxon>
        <taxon>Chlorophyta</taxon>
        <taxon>core chlorophytes</taxon>
        <taxon>Trebouxiophyceae</taxon>
        <taxon>Trebouxiales</taxon>
        <taxon>Trebouxiaceae</taxon>
        <taxon>Symbiochloris</taxon>
    </lineage>
</organism>
<evidence type="ECO:0000256" key="2">
    <source>
        <dbReference type="ARBA" id="ARBA00009190"/>
    </source>
</evidence>
<evidence type="ECO:0000256" key="6">
    <source>
        <dbReference type="RuleBase" id="RU365102"/>
    </source>
</evidence>
<dbReference type="SUPFAM" id="SSF103473">
    <property type="entry name" value="MFS general substrate transporter"/>
    <property type="match status" value="1"/>
</dbReference>
<dbReference type="InterPro" id="IPR036259">
    <property type="entry name" value="MFS_trans_sf"/>
</dbReference>
<evidence type="ECO:0000313" key="8">
    <source>
        <dbReference type="Proteomes" id="UP001465755"/>
    </source>
</evidence>
<feature type="transmembrane region" description="Helical" evidence="6">
    <location>
        <begin position="85"/>
        <end position="108"/>
    </location>
</feature>
<dbReference type="GO" id="GO:0015085">
    <property type="term" value="F:calcium ion transmembrane transporter activity"/>
    <property type="evidence" value="ECO:0007669"/>
    <property type="project" value="TreeGrafter"/>
</dbReference>
<feature type="signal peptide" evidence="6">
    <location>
        <begin position="1"/>
        <end position="20"/>
    </location>
</feature>
<keyword evidence="4 6" id="KW-1133">Transmembrane helix</keyword>
<proteinExistence type="inferred from homology"/>
<keyword evidence="6" id="KW-0732">Signal</keyword>
<evidence type="ECO:0000256" key="3">
    <source>
        <dbReference type="ARBA" id="ARBA00022692"/>
    </source>
</evidence>
<accession>A0AAW1PM01</accession>
<dbReference type="GO" id="GO:0005794">
    <property type="term" value="C:Golgi apparatus"/>
    <property type="evidence" value="ECO:0007669"/>
    <property type="project" value="TreeGrafter"/>
</dbReference>
<comment type="similarity">
    <text evidence="2 6">Belongs to the GDT1 family.</text>
</comment>
<keyword evidence="8" id="KW-1185">Reference proteome</keyword>
<feature type="chain" id="PRO_5043088415" description="GDT1 family protein" evidence="6">
    <location>
        <begin position="21"/>
        <end position="251"/>
    </location>
</feature>
<protein>
    <recommendedName>
        <fullName evidence="6">GDT1 family protein</fullName>
    </recommendedName>
</protein>
<gene>
    <name evidence="7" type="ORF">WJX73_002522</name>
</gene>
<comment type="subcellular location">
    <subcellularLocation>
        <location evidence="1 6">Membrane</location>
        <topology evidence="1 6">Multi-pass membrane protein</topology>
    </subcellularLocation>
</comment>
<comment type="caution">
    <text evidence="7">The sequence shown here is derived from an EMBL/GenBank/DDBJ whole genome shotgun (WGS) entry which is preliminary data.</text>
</comment>
<keyword evidence="3 6" id="KW-0812">Transmembrane</keyword>
<sequence length="251" mass="27107">MQALWGAALALPWLARLVHTARTLPDKDSAFEETDSTLAGLTDAVSDPSFALAFVKSFIMILATEIGDETFIIAAIMAMRNSRRIVYAGAMSALVFMTVISTALGYVLPNLISKEATQHAATALYTIFGVRLFWVAWKAGPAQNNQEEMEEVQQKLDAAKGEQHSRMRSLVAGLCSAIFLEACILTFIAEWGDRSQIATITLAAEYNPFGVTVGAILGHCLCTGTAVLGGKLLAMRISQRTVALCGKMRDK</sequence>
<dbReference type="Pfam" id="PF01169">
    <property type="entry name" value="GDT1"/>
    <property type="match status" value="2"/>
</dbReference>
<reference evidence="7 8" key="1">
    <citation type="journal article" date="2024" name="Nat. Commun.">
        <title>Phylogenomics reveals the evolutionary origins of lichenization in chlorophyte algae.</title>
        <authorList>
            <person name="Puginier C."/>
            <person name="Libourel C."/>
            <person name="Otte J."/>
            <person name="Skaloud P."/>
            <person name="Haon M."/>
            <person name="Grisel S."/>
            <person name="Petersen M."/>
            <person name="Berrin J.G."/>
            <person name="Delaux P.M."/>
            <person name="Dal Grande F."/>
            <person name="Keller J."/>
        </authorList>
    </citation>
    <scope>NUCLEOTIDE SEQUENCE [LARGE SCALE GENOMIC DNA]</scope>
    <source>
        <strain evidence="7 8">SAG 2036</strain>
    </source>
</reference>
<evidence type="ECO:0000313" key="7">
    <source>
        <dbReference type="EMBL" id="KAK9809566.1"/>
    </source>
</evidence>
<dbReference type="PANTHER" id="PTHR12608">
    <property type="entry name" value="TRANSMEMBRANE PROTEIN HTP-1 RELATED"/>
    <property type="match status" value="1"/>
</dbReference>
<dbReference type="EMBL" id="JALJOQ010000018">
    <property type="protein sequence ID" value="KAK9809566.1"/>
    <property type="molecule type" value="Genomic_DNA"/>
</dbReference>
<name>A0AAW1PM01_9CHLO</name>
<feature type="transmembrane region" description="Helical" evidence="6">
    <location>
        <begin position="170"/>
        <end position="189"/>
    </location>
</feature>
<feature type="transmembrane region" description="Helical" evidence="6">
    <location>
        <begin position="120"/>
        <end position="137"/>
    </location>
</feature>
<feature type="transmembrane region" description="Helical" evidence="6">
    <location>
        <begin position="209"/>
        <end position="230"/>
    </location>
</feature>
<dbReference type="PANTHER" id="PTHR12608:SF9">
    <property type="entry name" value="GDT1-LIKE PROTEIN 3"/>
    <property type="match status" value="1"/>
</dbReference>
<evidence type="ECO:0000256" key="5">
    <source>
        <dbReference type="ARBA" id="ARBA00023136"/>
    </source>
</evidence>
<dbReference type="GO" id="GO:0032472">
    <property type="term" value="P:Golgi calcium ion transport"/>
    <property type="evidence" value="ECO:0007669"/>
    <property type="project" value="TreeGrafter"/>
</dbReference>